<dbReference type="Pfam" id="PF25063">
    <property type="entry name" value="ARM_TT21_C"/>
    <property type="match status" value="1"/>
</dbReference>
<feature type="domain" description="Tetratricopeptide repeat protein 21A/21B C-terminal ARM" evidence="6">
    <location>
        <begin position="1199"/>
        <end position="1411"/>
    </location>
</feature>
<dbReference type="SUPFAM" id="SSF48452">
    <property type="entry name" value="TPR-like"/>
    <property type="match status" value="7"/>
</dbReference>
<protein>
    <submittedName>
        <fullName evidence="9">Tetratricopeptide repeat protein 21B</fullName>
    </submittedName>
</protein>
<dbReference type="Pfam" id="PF25062">
    <property type="entry name" value="ARM_TT21_N"/>
    <property type="match status" value="1"/>
</dbReference>
<dbReference type="InterPro" id="IPR040364">
    <property type="entry name" value="TTC21A/TTC21B"/>
</dbReference>
<evidence type="ECO:0000259" key="8">
    <source>
        <dbReference type="Pfam" id="PF25068"/>
    </source>
</evidence>
<dbReference type="InterPro" id="IPR011990">
    <property type="entry name" value="TPR-like_helical_dom_sf"/>
</dbReference>
<dbReference type="Pfam" id="PF25064">
    <property type="entry name" value="ARM_TT21_5th"/>
    <property type="match status" value="1"/>
</dbReference>
<evidence type="ECO:0000259" key="4">
    <source>
        <dbReference type="Pfam" id="PF25060"/>
    </source>
</evidence>
<dbReference type="Pfam" id="PF25058">
    <property type="entry name" value="ARM_TT21"/>
    <property type="match status" value="1"/>
</dbReference>
<dbReference type="FunFam" id="1.25.40.10:FF:000377">
    <property type="entry name" value="Tetratricopeptide repeat domain 21B"/>
    <property type="match status" value="1"/>
</dbReference>
<dbReference type="InParanoid" id="K1QV46"/>
<feature type="domain" description="Tetratricopeptide repeat protein 21A/21B second ARM" evidence="4">
    <location>
        <begin position="295"/>
        <end position="564"/>
    </location>
</feature>
<dbReference type="HOGENOM" id="CLU_006149_0_0_1"/>
<dbReference type="Pfam" id="PF25068">
    <property type="entry name" value="ARM_TT21_4th"/>
    <property type="match status" value="2"/>
</dbReference>
<feature type="domain" description="Tetratricopeptide repeat protein 21A/21B fourth ARM" evidence="8">
    <location>
        <begin position="910"/>
        <end position="1007"/>
    </location>
</feature>
<evidence type="ECO:0000256" key="2">
    <source>
        <dbReference type="ARBA" id="ARBA00022737"/>
    </source>
</evidence>
<dbReference type="GO" id="GO:0005929">
    <property type="term" value="C:cilium"/>
    <property type="evidence" value="ECO:0007669"/>
    <property type="project" value="GOC"/>
</dbReference>
<dbReference type="PANTHER" id="PTHR14699:SF0">
    <property type="entry name" value="TETRATRICOPEPTIDE REPEAT PROTEIN 21 HOMOLOG"/>
    <property type="match status" value="1"/>
</dbReference>
<dbReference type="Gene3D" id="1.25.40.10">
    <property type="entry name" value="Tetratricopeptide repeat domain"/>
    <property type="match status" value="6"/>
</dbReference>
<dbReference type="GO" id="GO:0030991">
    <property type="term" value="C:intraciliary transport particle A"/>
    <property type="evidence" value="ECO:0007669"/>
    <property type="project" value="TreeGrafter"/>
</dbReference>
<dbReference type="InterPro" id="IPR056836">
    <property type="entry name" value="ARM_TT21_4th"/>
</dbReference>
<evidence type="ECO:0000259" key="5">
    <source>
        <dbReference type="Pfam" id="PF25062"/>
    </source>
</evidence>
<dbReference type="SUPFAM" id="SSF81901">
    <property type="entry name" value="HCP-like"/>
    <property type="match status" value="1"/>
</dbReference>
<dbReference type="GO" id="GO:0035721">
    <property type="term" value="P:intraciliary retrograde transport"/>
    <property type="evidence" value="ECO:0007669"/>
    <property type="project" value="TreeGrafter"/>
</dbReference>
<name>K1QV46_MAGGI</name>
<dbReference type="InterPro" id="IPR056833">
    <property type="entry name" value="ARM_TT21_N"/>
</dbReference>
<dbReference type="EMBL" id="JH818676">
    <property type="protein sequence ID" value="EKC35099.1"/>
    <property type="molecule type" value="Genomic_DNA"/>
</dbReference>
<dbReference type="Pfam" id="PF13181">
    <property type="entry name" value="TPR_8"/>
    <property type="match status" value="1"/>
</dbReference>
<feature type="domain" description="Tetratricopeptide repeat protein 21A/21B fourth ARM" evidence="8">
    <location>
        <begin position="784"/>
        <end position="849"/>
    </location>
</feature>
<evidence type="ECO:0000256" key="3">
    <source>
        <dbReference type="ARBA" id="ARBA00022803"/>
    </source>
</evidence>
<evidence type="ECO:0000313" key="9">
    <source>
        <dbReference type="EMBL" id="EKC35099.1"/>
    </source>
</evidence>
<proteinExistence type="inferred from homology"/>
<dbReference type="SMART" id="SM00028">
    <property type="entry name" value="TPR"/>
    <property type="match status" value="16"/>
</dbReference>
<feature type="domain" description="Tetratricopeptide repeat protein 21A/21B N-terminal ARM repeat" evidence="5">
    <location>
        <begin position="36"/>
        <end position="257"/>
    </location>
</feature>
<evidence type="ECO:0000259" key="6">
    <source>
        <dbReference type="Pfam" id="PF25063"/>
    </source>
</evidence>
<dbReference type="FunFam" id="1.25.40.10:FF:000245">
    <property type="entry name" value="Tetratricopeptide repeat domain 21B"/>
    <property type="match status" value="1"/>
</dbReference>
<organism evidence="9">
    <name type="scientific">Magallana gigas</name>
    <name type="common">Pacific oyster</name>
    <name type="synonym">Crassostrea gigas</name>
    <dbReference type="NCBI Taxonomy" id="29159"/>
    <lineage>
        <taxon>Eukaryota</taxon>
        <taxon>Metazoa</taxon>
        <taxon>Spiralia</taxon>
        <taxon>Lophotrochozoa</taxon>
        <taxon>Mollusca</taxon>
        <taxon>Bivalvia</taxon>
        <taxon>Autobranchia</taxon>
        <taxon>Pteriomorphia</taxon>
        <taxon>Ostreida</taxon>
        <taxon>Ostreoidea</taxon>
        <taxon>Ostreidae</taxon>
        <taxon>Magallana</taxon>
    </lineage>
</organism>
<dbReference type="GO" id="GO:0061512">
    <property type="term" value="P:protein localization to cilium"/>
    <property type="evidence" value="ECO:0007669"/>
    <property type="project" value="TreeGrafter"/>
</dbReference>
<dbReference type="InterPro" id="IPR019734">
    <property type="entry name" value="TPR_rpt"/>
</dbReference>
<dbReference type="FunFam" id="1.25.40.10:FF:000197">
    <property type="entry name" value="Tetratricopeptide repeat domain 21B"/>
    <property type="match status" value="1"/>
</dbReference>
<sequence length="1416" mass="160857">MAMQGFRLNTLEENVGFKMSESNDNRVCFKMGLGKISYYCREKYYCHMENAATEGLQKFSNDPVLKFFRAYAVILQGRIQEGIRELDVLKDKRDVNICSTMALMFAHKHSQSVDREAVQELDAKLKEERKQSGEMGLYYGGLFLLLNDKPDKAREYIDRMLKMGTTKEGFVAKGWIELESGREAKKAIKYFDDAIGMEGARDINALLGKAKYLESRHNFTGALEQINQLIVTYPGFLPALIEKMKLQLNLQDWDQAIETAQRALDTDLHCTEALKYQVIYLLSREGNYSEASGKIGDLISALDRFEPRSSYLYYHMAQIFSRICGRNALVLQQTYTLVERSVQQDPENTEYINELGFQLLLQGKVKDAMKCYRNAMKINDTSVQSLTGIIRCQLIENQLDDAAQQLDFLQEVQQSIGRTSELAYLSAALSIKRGEGPDKAYKLLNEAVEIHFTALKGNPLGPQYYLLLNPDFLLQMLKDFLVFAPTQPIKQGQPPDPLLKRCCQVLEALTRTVPGVLEALYLMAKVRFLQGDIDSAQGTLNHCLEMENTYSDAHILMAQIHLYQNNFKLANQSLEVGLSYNFEVRDHPLYHLIKARILKKSGDSAEAVKTLQMAMTLPGVKAAGKGPMAKKGKVPDIGTNDRVSVFLELAEAHTALGETHEAAKVMQDAINEFSGTAEEIRITIANADLSIARGDVEMAVTMLRNITPDQTYYVKSREKLADIYLHHKKDKRLYTGCYRELYDKQPNVETALLLGDAYMSIQEPDKAIEVYEKAMKNNPKETQLASKIGQALVKTHNYGKAINYYEAALKNGSSQGFLRHDLAELLLKLRQYDKAEKVLKQSLEAESDDPKDESPQKKNNRKKLNDNEVEILGILEDIEWERSVESSELNSFVGVSRIKRKYSVESQSFSSLSRDLSSDLDTMMEHTKLMVLLAKVYQKVDRMEDAMTALTKARDMQARVLKRVQIEQPDAVGQQKQLASDICVTMAEQVKGQRDYEKAIKFYKEALVYNENDSKVMLDLAGLYLMTEDLDSCQHQLMSLLKNEKENDAATIMLADLMFRKNEYDSAVHHFQQLLTVKPDNYEALAGLVDLMRRSGKLEEVPKFLEAAESATGRASMEGGFNYCKGLYEWYTGNPTAALKLFNKARKDSDWGNLSIYNMIEICLNPDNDTLGGEVFEDEGTGAVDRDKMESEQVAVRTAEKLLKARNYFCIEVKAKPGDLRPKMLENMALIASKQKQNVEKAVNNLMEVSANEREHVGALYGIAAAYMVLKQTPRARNQLKRIAKNNWTMQDAEDLEKGWLLLADIYIQTGKYDMATELLKRCLQHNRSCCKAHEYLGYIFEKEQSYKDAASSYEMAWKYGNKNNPVIGFKLAFNYLKAKRFVDAIDICHHVLGNHPNYPKIRKEILEKARASLRV</sequence>
<feature type="domain" description="Tetratricopeptide repeat protein 21A/21B fifth ARM repeats" evidence="7">
    <location>
        <begin position="1049"/>
        <end position="1164"/>
    </location>
</feature>
<accession>K1QV46</accession>
<comment type="similarity">
    <text evidence="1">Belongs to the TTC21 family.</text>
</comment>
<dbReference type="PROSITE" id="PS50005">
    <property type="entry name" value="TPR"/>
    <property type="match status" value="2"/>
</dbReference>
<keyword evidence="3" id="KW-0802">TPR repeat</keyword>
<dbReference type="InterPro" id="IPR056834">
    <property type="entry name" value="ARM_TT21_C"/>
</dbReference>
<dbReference type="PANTHER" id="PTHR14699">
    <property type="entry name" value="STI2 PROTEIN-RELATED"/>
    <property type="match status" value="1"/>
</dbReference>
<gene>
    <name evidence="9" type="ORF">CGI_10015116</name>
</gene>
<keyword evidence="2" id="KW-0677">Repeat</keyword>
<reference evidence="9" key="1">
    <citation type="journal article" date="2012" name="Nature">
        <title>The oyster genome reveals stress adaptation and complexity of shell formation.</title>
        <authorList>
            <person name="Zhang G."/>
            <person name="Fang X."/>
            <person name="Guo X."/>
            <person name="Li L."/>
            <person name="Luo R."/>
            <person name="Xu F."/>
            <person name="Yang P."/>
            <person name="Zhang L."/>
            <person name="Wang X."/>
            <person name="Qi H."/>
            <person name="Xiong Z."/>
            <person name="Que H."/>
            <person name="Xie Y."/>
            <person name="Holland P.W."/>
            <person name="Paps J."/>
            <person name="Zhu Y."/>
            <person name="Wu F."/>
            <person name="Chen Y."/>
            <person name="Wang J."/>
            <person name="Peng C."/>
            <person name="Meng J."/>
            <person name="Yang L."/>
            <person name="Liu J."/>
            <person name="Wen B."/>
            <person name="Zhang N."/>
            <person name="Huang Z."/>
            <person name="Zhu Q."/>
            <person name="Feng Y."/>
            <person name="Mount A."/>
            <person name="Hedgecock D."/>
            <person name="Xu Z."/>
            <person name="Liu Y."/>
            <person name="Domazet-Loso T."/>
            <person name="Du Y."/>
            <person name="Sun X."/>
            <person name="Zhang S."/>
            <person name="Liu B."/>
            <person name="Cheng P."/>
            <person name="Jiang X."/>
            <person name="Li J."/>
            <person name="Fan D."/>
            <person name="Wang W."/>
            <person name="Fu W."/>
            <person name="Wang T."/>
            <person name="Wang B."/>
            <person name="Zhang J."/>
            <person name="Peng Z."/>
            <person name="Li Y."/>
            <person name="Li N."/>
            <person name="Wang J."/>
            <person name="Chen M."/>
            <person name="He Y."/>
            <person name="Tan F."/>
            <person name="Song X."/>
            <person name="Zheng Q."/>
            <person name="Huang R."/>
            <person name="Yang H."/>
            <person name="Du X."/>
            <person name="Chen L."/>
            <person name="Yang M."/>
            <person name="Gaffney P.M."/>
            <person name="Wang S."/>
            <person name="Luo L."/>
            <person name="She Z."/>
            <person name="Ming Y."/>
            <person name="Huang W."/>
            <person name="Zhang S."/>
            <person name="Huang B."/>
            <person name="Zhang Y."/>
            <person name="Qu T."/>
            <person name="Ni P."/>
            <person name="Miao G."/>
            <person name="Wang J."/>
            <person name="Wang Q."/>
            <person name="Steinberg C.E."/>
            <person name="Wang H."/>
            <person name="Li N."/>
            <person name="Qian L."/>
            <person name="Zhang G."/>
            <person name="Li Y."/>
            <person name="Yang H."/>
            <person name="Liu X."/>
            <person name="Wang J."/>
            <person name="Yin Y."/>
            <person name="Wang J."/>
        </authorList>
    </citation>
    <scope>NUCLEOTIDE SEQUENCE [LARGE SCALE GENOMIC DNA]</scope>
    <source>
        <strain evidence="9">05x7-T-G4-1.051#20</strain>
    </source>
</reference>
<dbReference type="Pfam" id="PF25060">
    <property type="entry name" value="ARM_TT21_2nd"/>
    <property type="match status" value="1"/>
</dbReference>
<dbReference type="InterPro" id="IPR056832">
    <property type="entry name" value="ARM_TT21_2nd"/>
</dbReference>
<evidence type="ECO:0000256" key="1">
    <source>
        <dbReference type="ARBA" id="ARBA00010935"/>
    </source>
</evidence>
<dbReference type="InterPro" id="IPR056835">
    <property type="entry name" value="ARM_TT21_5th"/>
</dbReference>
<evidence type="ECO:0000259" key="7">
    <source>
        <dbReference type="Pfam" id="PF25064"/>
    </source>
</evidence>